<name>A0A433QL76_9FUNG</name>
<evidence type="ECO:0000256" key="1">
    <source>
        <dbReference type="SAM" id="MobiDB-lite"/>
    </source>
</evidence>
<dbReference type="Proteomes" id="UP000274822">
    <property type="component" value="Unassembled WGS sequence"/>
</dbReference>
<proteinExistence type="predicted"/>
<dbReference type="EMBL" id="RBNJ01003790">
    <property type="protein sequence ID" value="RUS30517.1"/>
    <property type="molecule type" value="Genomic_DNA"/>
</dbReference>
<feature type="non-terminal residue" evidence="2">
    <location>
        <position position="986"/>
    </location>
</feature>
<comment type="caution">
    <text evidence="2">The sequence shown here is derived from an EMBL/GenBank/DDBJ whole genome shotgun (WGS) entry which is preliminary data.</text>
</comment>
<feature type="region of interest" description="Disordered" evidence="1">
    <location>
        <begin position="333"/>
        <end position="412"/>
    </location>
</feature>
<evidence type="ECO:0000313" key="3">
    <source>
        <dbReference type="Proteomes" id="UP000274822"/>
    </source>
</evidence>
<dbReference type="AlphaFoldDB" id="A0A433QL76"/>
<sequence>MVETTPPNPTRSSSSSSSVRSSSRVRSSSKVNGRDNSNRLIVLFHSADNMQDALVKKALAGEFPNSSIGLGAPKNGGKRIAFIDFSSGEAYNKAARRVNKKITVCGFTGTIKHSRPPQPQQHDMLPVSQAPPTPIPGSSLKTTSTLTDDDGVVYIWYFWDIENLQIPKHIAANGAYVHDLVTAIRKSCENLYPKFKHMDFCAMSAQPNVVSAKAGESLHASGVILQQYPGKYVKMEQADKIIVTSMNTKEHQTNGKYGQRVFVLLTSDGGYQNDLSLLKAKGIKIILIHDVQIFRGTVGFPYALLKTSEIFKRCADHCIPSATIFKSIITSNDTSNAHPSSKPSIANLDIHEDPDRRSRSKSPAPAPRPSRSTRQRSRGRSVTAHQRTQSNGGAGGSREASQLTTTNAKDVPTTSKDCLRINLPQTLGLVTQDSLRASFGTDVNISIRSGQTPHRHAIITFHTPNKAARFAGIDILVNGEFVKVNLLNQSTANQSTANQSTANQSTANQSTANQSTANQSTANQSTVPPEPPKPPKDITIAVKVTPSKYHYITNYRGEFDKICKDVTVNLDFNHTTVRLKGHPTAVNKTNSDLRSWLENLRESVILDHAFNWIGAKLFQCYHLNRISVQWSISICLYRQGDALPVIDMTNFKTDTVDMYHVVLVGPNKRGTDEGIKEVHNLKLEKPVDVEFMDKDVFKSAKEQKKLLSISKEHHCYIDVHTTGATIYAFTEGEQEMARAAIEMALTKQVLIQVEPIKNQYLQRYRIAELDAIRRQHHSVNIFFNDVTTAIASEASSTTSLKRDSITLKGPPKDIPKARDAVEALLDSVDVQHVDVVYPVTQEGLALHRFKSLAGLIKAHENVVVEYSGSVATNDSVIIHVVASGETGVVQNTLEKFAAVRFGSKTTYKIPEDQLYPRGRQTESFKTSILKDFNVSLNFRRDRVVELIGETDQMVASAKSSLETLLEGQSGSRSYTIPDVRYRLWFE</sequence>
<keyword evidence="3" id="KW-1185">Reference proteome</keyword>
<feature type="compositionally biased region" description="Low complexity" evidence="1">
    <location>
        <begin position="11"/>
        <end position="29"/>
    </location>
</feature>
<feature type="region of interest" description="Disordered" evidence="1">
    <location>
        <begin position="495"/>
        <end position="537"/>
    </location>
</feature>
<evidence type="ECO:0000313" key="2">
    <source>
        <dbReference type="EMBL" id="RUS30517.1"/>
    </source>
</evidence>
<organism evidence="2 3">
    <name type="scientific">Jimgerdemannia flammicorona</name>
    <dbReference type="NCBI Taxonomy" id="994334"/>
    <lineage>
        <taxon>Eukaryota</taxon>
        <taxon>Fungi</taxon>
        <taxon>Fungi incertae sedis</taxon>
        <taxon>Mucoromycota</taxon>
        <taxon>Mucoromycotina</taxon>
        <taxon>Endogonomycetes</taxon>
        <taxon>Endogonales</taxon>
        <taxon>Endogonaceae</taxon>
        <taxon>Jimgerdemannia</taxon>
    </lineage>
</organism>
<accession>A0A433QL76</accession>
<feature type="compositionally biased region" description="Polar residues" evidence="1">
    <location>
        <begin position="495"/>
        <end position="527"/>
    </location>
</feature>
<feature type="compositionally biased region" description="Polar residues" evidence="1">
    <location>
        <begin position="399"/>
        <end position="412"/>
    </location>
</feature>
<protein>
    <submittedName>
        <fullName evidence="2">Uncharacterized protein</fullName>
    </submittedName>
</protein>
<feature type="compositionally biased region" description="Polar residues" evidence="1">
    <location>
        <begin position="333"/>
        <end position="344"/>
    </location>
</feature>
<feature type="region of interest" description="Disordered" evidence="1">
    <location>
        <begin position="1"/>
        <end position="33"/>
    </location>
</feature>
<gene>
    <name evidence="2" type="ORF">BC938DRAFT_479290</name>
</gene>
<reference evidence="2 3" key="1">
    <citation type="journal article" date="2018" name="New Phytol.">
        <title>Phylogenomics of Endogonaceae and evolution of mycorrhizas within Mucoromycota.</title>
        <authorList>
            <person name="Chang Y."/>
            <person name="Desiro A."/>
            <person name="Na H."/>
            <person name="Sandor L."/>
            <person name="Lipzen A."/>
            <person name="Clum A."/>
            <person name="Barry K."/>
            <person name="Grigoriev I.V."/>
            <person name="Martin F.M."/>
            <person name="Stajich J.E."/>
            <person name="Smith M.E."/>
            <person name="Bonito G."/>
            <person name="Spatafora J.W."/>
        </authorList>
    </citation>
    <scope>NUCLEOTIDE SEQUENCE [LARGE SCALE GENOMIC DNA]</scope>
    <source>
        <strain evidence="2 3">AD002</strain>
    </source>
</reference>